<sequence length="56" mass="6042">MSNTAVVEESGELTAPRARYRASIGGDSHEEFVAARITLVEVGTGQKVSEEDVDYL</sequence>
<dbReference type="EMBL" id="FNTL01000004">
    <property type="protein sequence ID" value="SEC26469.1"/>
    <property type="molecule type" value="Genomic_DNA"/>
</dbReference>
<accession>A0A1H4R3G3</accession>
<proteinExistence type="predicted"/>
<protein>
    <submittedName>
        <fullName evidence="1">Uncharacterized protein</fullName>
    </submittedName>
</protein>
<dbReference type="RefSeq" id="WP_162850306.1">
    <property type="nucleotide sequence ID" value="NZ_FNTL01000004.1"/>
</dbReference>
<evidence type="ECO:0000313" key="2">
    <source>
        <dbReference type="Proteomes" id="UP000183407"/>
    </source>
</evidence>
<dbReference type="AlphaFoldDB" id="A0A1H4R3G3"/>
<dbReference type="Proteomes" id="UP000183407">
    <property type="component" value="Unassembled WGS sequence"/>
</dbReference>
<evidence type="ECO:0000313" key="1">
    <source>
        <dbReference type="EMBL" id="SEC26469.1"/>
    </source>
</evidence>
<organism evidence="1 2">
    <name type="scientific">Rhodococcus jostii</name>
    <dbReference type="NCBI Taxonomy" id="132919"/>
    <lineage>
        <taxon>Bacteria</taxon>
        <taxon>Bacillati</taxon>
        <taxon>Actinomycetota</taxon>
        <taxon>Actinomycetes</taxon>
        <taxon>Mycobacteriales</taxon>
        <taxon>Nocardiaceae</taxon>
        <taxon>Rhodococcus</taxon>
    </lineage>
</organism>
<name>A0A1H4R3G3_RHOJO</name>
<gene>
    <name evidence="1" type="ORF">SAMN04490220_1200</name>
</gene>
<reference evidence="2" key="1">
    <citation type="submission" date="2016-10" db="EMBL/GenBank/DDBJ databases">
        <authorList>
            <person name="Varghese N."/>
        </authorList>
    </citation>
    <scope>NUCLEOTIDE SEQUENCE [LARGE SCALE GENOMIC DNA]</scope>
    <source>
        <strain evidence="2">DSM 44719</strain>
    </source>
</reference>